<dbReference type="OMA" id="FIMGRTD"/>
<dbReference type="STRING" id="1257118.L8GLY7"/>
<evidence type="ECO:0000259" key="4">
    <source>
        <dbReference type="Pfam" id="PF16177"/>
    </source>
</evidence>
<dbReference type="KEGG" id="acan:ACA1_077020"/>
<dbReference type="Proteomes" id="UP000011083">
    <property type="component" value="Unassembled WGS sequence"/>
</dbReference>
<dbReference type="Gene3D" id="3.30.300.30">
    <property type="match status" value="1"/>
</dbReference>
<comment type="similarity">
    <text evidence="1">Belongs to the ATP-dependent AMP-binding enzyme family.</text>
</comment>
<dbReference type="Pfam" id="PF13193">
    <property type="entry name" value="AMP-binding_C"/>
    <property type="match status" value="1"/>
</dbReference>
<dbReference type="FunFam" id="3.30.300.30:FF:000017">
    <property type="entry name" value="Acyl-CoA synthetase short-chain family member 3"/>
    <property type="match status" value="1"/>
</dbReference>
<dbReference type="VEuPathDB" id="AmoebaDB:ACA1_077020"/>
<dbReference type="InterPro" id="IPR032387">
    <property type="entry name" value="ACAS_N"/>
</dbReference>
<evidence type="ECO:0000259" key="3">
    <source>
        <dbReference type="Pfam" id="PF13193"/>
    </source>
</evidence>
<name>L8GLY7_ACACF</name>
<dbReference type="InterPro" id="IPR000873">
    <property type="entry name" value="AMP-dep_synth/lig_dom"/>
</dbReference>
<dbReference type="OrthoDB" id="1706066at2759"/>
<dbReference type="SUPFAM" id="SSF56801">
    <property type="entry name" value="Acetyl-CoA synthetase-like"/>
    <property type="match status" value="1"/>
</dbReference>
<accession>L8GLY7</accession>
<feature type="domain" description="AMP-binding enzyme C-terminal" evidence="3">
    <location>
        <begin position="621"/>
        <end position="699"/>
    </location>
</feature>
<keyword evidence="6" id="KW-1185">Reference proteome</keyword>
<evidence type="ECO:0000313" key="5">
    <source>
        <dbReference type="EMBL" id="ELR13849.1"/>
    </source>
</evidence>
<dbReference type="RefSeq" id="XP_004335862.1">
    <property type="nucleotide sequence ID" value="XM_004335814.1"/>
</dbReference>
<evidence type="ECO:0000313" key="6">
    <source>
        <dbReference type="Proteomes" id="UP000011083"/>
    </source>
</evidence>
<dbReference type="AlphaFoldDB" id="L8GLY7"/>
<dbReference type="GO" id="GO:0050218">
    <property type="term" value="F:propionate-CoA ligase activity"/>
    <property type="evidence" value="ECO:0007669"/>
    <property type="project" value="TreeGrafter"/>
</dbReference>
<proteinExistence type="inferred from homology"/>
<keyword evidence="5" id="KW-0436">Ligase</keyword>
<dbReference type="InterPro" id="IPR020845">
    <property type="entry name" value="AMP-binding_CS"/>
</dbReference>
<dbReference type="InterPro" id="IPR042099">
    <property type="entry name" value="ANL_N_sf"/>
</dbReference>
<dbReference type="GeneID" id="14914404"/>
<reference evidence="5 6" key="1">
    <citation type="journal article" date="2013" name="Genome Biol.">
        <title>Genome of Acanthamoeba castellanii highlights extensive lateral gene transfer and early evolution of tyrosine kinase signaling.</title>
        <authorList>
            <person name="Clarke M."/>
            <person name="Lohan A.J."/>
            <person name="Liu B."/>
            <person name="Lagkouvardos I."/>
            <person name="Roy S."/>
            <person name="Zafar N."/>
            <person name="Bertelli C."/>
            <person name="Schilde C."/>
            <person name="Kianianmomeni A."/>
            <person name="Burglin T.R."/>
            <person name="Frech C."/>
            <person name="Turcotte B."/>
            <person name="Kopec K.O."/>
            <person name="Synnott J.M."/>
            <person name="Choo C."/>
            <person name="Paponov I."/>
            <person name="Finkler A."/>
            <person name="Soon Heng Tan C."/>
            <person name="Hutchins A.P."/>
            <person name="Weinmeier T."/>
            <person name="Rattei T."/>
            <person name="Chu J.S."/>
            <person name="Gimenez G."/>
            <person name="Irimia M."/>
            <person name="Rigden D.J."/>
            <person name="Fitzpatrick D.A."/>
            <person name="Lorenzo-Morales J."/>
            <person name="Bateman A."/>
            <person name="Chiu C.H."/>
            <person name="Tang P."/>
            <person name="Hegemann P."/>
            <person name="Fromm H."/>
            <person name="Raoult D."/>
            <person name="Greub G."/>
            <person name="Miranda-Saavedra D."/>
            <person name="Chen N."/>
            <person name="Nash P."/>
            <person name="Ginger M.L."/>
            <person name="Horn M."/>
            <person name="Schaap P."/>
            <person name="Caler L."/>
            <person name="Loftus B."/>
        </authorList>
    </citation>
    <scope>NUCLEOTIDE SEQUENCE [LARGE SCALE GENOMIC DNA]</scope>
    <source>
        <strain evidence="5 6">Neff</strain>
    </source>
</reference>
<protein>
    <submittedName>
        <fullName evidence="5">Propionate-CoA synthetase and ligase</fullName>
    </submittedName>
</protein>
<feature type="domain" description="Acetyl-coenzyme A synthetase N-terminal" evidence="4">
    <location>
        <begin position="53"/>
        <end position="107"/>
    </location>
</feature>
<gene>
    <name evidence="5" type="ORF">ACA1_077020</name>
</gene>
<dbReference type="Gene3D" id="3.40.50.12780">
    <property type="entry name" value="N-terminal domain of ligase-like"/>
    <property type="match status" value="1"/>
</dbReference>
<dbReference type="InterPro" id="IPR025110">
    <property type="entry name" value="AMP-bd_C"/>
</dbReference>
<evidence type="ECO:0000256" key="1">
    <source>
        <dbReference type="ARBA" id="ARBA00006432"/>
    </source>
</evidence>
<sequence length="745" mass="82226">MKWSARFAARQHAAGPSAACVASTAATARRAVLALPLRARWASSAGRSGLPSYESEFKASVQDPERYWASKAEKVHWHKRWDSVLDSSRPPFYRWFPGGKVNTCYNALDLHIAQGRGDQVALIWDSPVSKNLQKYTYKDLHQQATALLHGVDCRWVHLARSLTRPLTRTRNHNDNRNRQSKVTHFAGVLANTHGVEKGDRVLIYMPMIPQAVIAMLACARIGAIHSVVFGGFAADQLAVRIDHAKPKVTLSASCGIEPHHIVQYKPLLDRAIEMAKHKPQANIIYQRPGLETQAALVQTAEQKDYDWDQEMARSRSFSGCTELDSHDPLYVLYTSGTTGNPKGVVRDNAGHLVALKNSMEMIYDLKPGEVFWAASDIGWVVGHSYIVYGPLLEGATTVLYEGKPVGTPDSGAYWRVISQHGVNVSFMAPTAVRAIRKEDPEGSNIAIYDMSNLRAFFLAGERADPATVHWAQKLLHHIPVIDHWWQTETGWAIGAKCLGLDYGAEPHVPANSSHVKVKPGSCGLAVPGYDVRVLHETTGRELPHNRHLGEVVVRLPLPPGCFPTLWPNDEEKYHSSYFQTYPGYYRCGDAGFVDSDGYIHIMARTDDVINVAGHRLSTGALEEVLSSHPDVAECAVIGAEDQLKGEVPVGFIVLKSGVTRDSEDVAKDCIKRVRERIGPVATFKVAIPVNRLPKTRSGKILRGTMKKIADGHAYQTPATIDDPAILDEIEAALLAKGYAKEREEP</sequence>
<dbReference type="InterPro" id="IPR045851">
    <property type="entry name" value="AMP-bd_C_sf"/>
</dbReference>
<dbReference type="Pfam" id="PF00501">
    <property type="entry name" value="AMP-binding"/>
    <property type="match status" value="1"/>
</dbReference>
<dbReference type="PANTHER" id="PTHR43347">
    <property type="entry name" value="ACYL-COA SYNTHETASE"/>
    <property type="match status" value="1"/>
</dbReference>
<dbReference type="Pfam" id="PF16177">
    <property type="entry name" value="ACAS_N"/>
    <property type="match status" value="1"/>
</dbReference>
<dbReference type="PANTHER" id="PTHR43347:SF3">
    <property type="entry name" value="ACYL-COA SYNTHETASE SHORT-CHAIN FAMILY MEMBER 3, MITOCHONDRIAL"/>
    <property type="match status" value="1"/>
</dbReference>
<feature type="domain" description="AMP-dependent synthetase/ligase" evidence="2">
    <location>
        <begin position="180"/>
        <end position="556"/>
    </location>
</feature>
<evidence type="ECO:0000259" key="2">
    <source>
        <dbReference type="Pfam" id="PF00501"/>
    </source>
</evidence>
<dbReference type="PROSITE" id="PS00455">
    <property type="entry name" value="AMP_BINDING"/>
    <property type="match status" value="1"/>
</dbReference>
<dbReference type="EMBL" id="KB008074">
    <property type="protein sequence ID" value="ELR13849.1"/>
    <property type="molecule type" value="Genomic_DNA"/>
</dbReference>
<organism evidence="5 6">
    <name type="scientific">Acanthamoeba castellanii (strain ATCC 30010 / Neff)</name>
    <dbReference type="NCBI Taxonomy" id="1257118"/>
    <lineage>
        <taxon>Eukaryota</taxon>
        <taxon>Amoebozoa</taxon>
        <taxon>Discosea</taxon>
        <taxon>Longamoebia</taxon>
        <taxon>Centramoebida</taxon>
        <taxon>Acanthamoebidae</taxon>
        <taxon>Acanthamoeba</taxon>
    </lineage>
</organism>